<sequence>MAGASPAPGKGVALPLGESIDTRPIAITITLPPLSPLLPPCLLNKTYPIPAATKRPQYQEGSGLLDATGAAAPGRLFEEGGPIPIRKPRIHMPGGRGEDEDSPRLSGCSRPRVRDYRRVLVVGQLV</sequence>
<evidence type="ECO:0000313" key="2">
    <source>
        <dbReference type="EMBL" id="KAJ8368936.1"/>
    </source>
</evidence>
<gene>
    <name evidence="2" type="ORF">SKAU_G00089640</name>
</gene>
<organism evidence="2 3">
    <name type="scientific">Synaphobranchus kaupii</name>
    <name type="common">Kaup's arrowtooth eel</name>
    <dbReference type="NCBI Taxonomy" id="118154"/>
    <lineage>
        <taxon>Eukaryota</taxon>
        <taxon>Metazoa</taxon>
        <taxon>Chordata</taxon>
        <taxon>Craniata</taxon>
        <taxon>Vertebrata</taxon>
        <taxon>Euteleostomi</taxon>
        <taxon>Actinopterygii</taxon>
        <taxon>Neopterygii</taxon>
        <taxon>Teleostei</taxon>
        <taxon>Anguilliformes</taxon>
        <taxon>Synaphobranchidae</taxon>
        <taxon>Synaphobranchus</taxon>
    </lineage>
</organism>
<comment type="caution">
    <text evidence="2">The sequence shown here is derived from an EMBL/GenBank/DDBJ whole genome shotgun (WGS) entry which is preliminary data.</text>
</comment>
<feature type="region of interest" description="Disordered" evidence="1">
    <location>
        <begin position="73"/>
        <end position="109"/>
    </location>
</feature>
<evidence type="ECO:0000256" key="1">
    <source>
        <dbReference type="SAM" id="MobiDB-lite"/>
    </source>
</evidence>
<dbReference type="EMBL" id="JAINUF010000003">
    <property type="protein sequence ID" value="KAJ8368936.1"/>
    <property type="molecule type" value="Genomic_DNA"/>
</dbReference>
<reference evidence="2" key="1">
    <citation type="journal article" date="2023" name="Science">
        <title>Genome structures resolve the early diversification of teleost fishes.</title>
        <authorList>
            <person name="Parey E."/>
            <person name="Louis A."/>
            <person name="Montfort J."/>
            <person name="Bouchez O."/>
            <person name="Roques C."/>
            <person name="Iampietro C."/>
            <person name="Lluch J."/>
            <person name="Castinel A."/>
            <person name="Donnadieu C."/>
            <person name="Desvignes T."/>
            <person name="Floi Bucao C."/>
            <person name="Jouanno E."/>
            <person name="Wen M."/>
            <person name="Mejri S."/>
            <person name="Dirks R."/>
            <person name="Jansen H."/>
            <person name="Henkel C."/>
            <person name="Chen W.J."/>
            <person name="Zahm M."/>
            <person name="Cabau C."/>
            <person name="Klopp C."/>
            <person name="Thompson A.W."/>
            <person name="Robinson-Rechavi M."/>
            <person name="Braasch I."/>
            <person name="Lecointre G."/>
            <person name="Bobe J."/>
            <person name="Postlethwait J.H."/>
            <person name="Berthelot C."/>
            <person name="Roest Crollius H."/>
            <person name="Guiguen Y."/>
        </authorList>
    </citation>
    <scope>NUCLEOTIDE SEQUENCE</scope>
    <source>
        <strain evidence="2">WJC10195</strain>
    </source>
</reference>
<accession>A0A9Q1FWE3</accession>
<proteinExistence type="predicted"/>
<name>A0A9Q1FWE3_SYNKA</name>
<dbReference type="AlphaFoldDB" id="A0A9Q1FWE3"/>
<dbReference type="Proteomes" id="UP001152622">
    <property type="component" value="Chromosome 3"/>
</dbReference>
<protein>
    <submittedName>
        <fullName evidence="2">Uncharacterized protein</fullName>
    </submittedName>
</protein>
<keyword evidence="3" id="KW-1185">Reference proteome</keyword>
<evidence type="ECO:0000313" key="3">
    <source>
        <dbReference type="Proteomes" id="UP001152622"/>
    </source>
</evidence>